<protein>
    <submittedName>
        <fullName evidence="2">Monooxygenase</fullName>
    </submittedName>
</protein>
<dbReference type="PANTHER" id="PTHR33336:SF3">
    <property type="entry name" value="ABM DOMAIN-CONTAINING PROTEIN"/>
    <property type="match status" value="1"/>
</dbReference>
<evidence type="ECO:0000313" key="2">
    <source>
        <dbReference type="EMBL" id="KGP74447.1"/>
    </source>
</evidence>
<dbReference type="EMBL" id="AVBF01000002">
    <property type="protein sequence ID" value="KGP74447.1"/>
    <property type="molecule type" value="Genomic_DNA"/>
</dbReference>
<evidence type="ECO:0000313" key="3">
    <source>
        <dbReference type="Proteomes" id="UP000030147"/>
    </source>
</evidence>
<reference evidence="2 3" key="1">
    <citation type="journal article" date="2015" name="Stand. Genomic Sci.">
        <title>High quality draft genome sequence of the moderately halophilic bacterium Pontibacillus yanchengensis Y32(T) and comparison among Pontibacillus genomes.</title>
        <authorList>
            <person name="Huang J."/>
            <person name="Qiao Z.X."/>
            <person name="Tang J.W."/>
            <person name="Wang G."/>
        </authorList>
    </citation>
    <scope>NUCLEOTIDE SEQUENCE [LARGE SCALE GENOMIC DNA]</scope>
    <source>
        <strain evidence="2 3">Y32</strain>
    </source>
</reference>
<dbReference type="GO" id="GO:0004497">
    <property type="term" value="F:monooxygenase activity"/>
    <property type="evidence" value="ECO:0007669"/>
    <property type="project" value="UniProtKB-KW"/>
</dbReference>
<evidence type="ECO:0000259" key="1">
    <source>
        <dbReference type="PROSITE" id="PS51725"/>
    </source>
</evidence>
<dbReference type="SUPFAM" id="SSF54909">
    <property type="entry name" value="Dimeric alpha+beta barrel"/>
    <property type="match status" value="1"/>
</dbReference>
<dbReference type="OrthoDB" id="287932at2"/>
<organism evidence="2 3">
    <name type="scientific">Pontibacillus yanchengensis Y32</name>
    <dbReference type="NCBI Taxonomy" id="1385514"/>
    <lineage>
        <taxon>Bacteria</taxon>
        <taxon>Bacillati</taxon>
        <taxon>Bacillota</taxon>
        <taxon>Bacilli</taxon>
        <taxon>Bacillales</taxon>
        <taxon>Bacillaceae</taxon>
        <taxon>Pontibacillus</taxon>
    </lineage>
</organism>
<dbReference type="Proteomes" id="UP000030147">
    <property type="component" value="Unassembled WGS sequence"/>
</dbReference>
<dbReference type="PROSITE" id="PS51725">
    <property type="entry name" value="ABM"/>
    <property type="match status" value="1"/>
</dbReference>
<keyword evidence="2" id="KW-0560">Oxidoreductase</keyword>
<sequence length="98" mass="11487">MIITHAHFQIDPTKEQEFLEEIRPLMEQSRAEDGNISYDLLKDTEKENTYTMVEVWKDMEAVEVHGNSNHFTAFLEKAPQFLTAPLQIESYEGNKIER</sequence>
<keyword evidence="3" id="KW-1185">Reference proteome</keyword>
<gene>
    <name evidence="2" type="ORF">N782_12430</name>
</gene>
<proteinExistence type="predicted"/>
<dbReference type="STRING" id="1385514.N782_12430"/>
<dbReference type="RefSeq" id="WP_036815455.1">
    <property type="nucleotide sequence ID" value="NZ_AVBF01000002.1"/>
</dbReference>
<dbReference type="Pfam" id="PF03992">
    <property type="entry name" value="ABM"/>
    <property type="match status" value="1"/>
</dbReference>
<dbReference type="InterPro" id="IPR007138">
    <property type="entry name" value="ABM_dom"/>
</dbReference>
<dbReference type="InterPro" id="IPR050744">
    <property type="entry name" value="AI-2_Isomerase_LsrG"/>
</dbReference>
<keyword evidence="2" id="KW-0503">Monooxygenase</keyword>
<accession>A0A0A2TF37</accession>
<feature type="domain" description="ABM" evidence="1">
    <location>
        <begin position="2"/>
        <end position="91"/>
    </location>
</feature>
<dbReference type="Gene3D" id="3.30.70.100">
    <property type="match status" value="1"/>
</dbReference>
<dbReference type="PANTHER" id="PTHR33336">
    <property type="entry name" value="QUINOL MONOOXYGENASE YGIN-RELATED"/>
    <property type="match status" value="1"/>
</dbReference>
<dbReference type="eggNOG" id="COG1359">
    <property type="taxonomic scope" value="Bacteria"/>
</dbReference>
<name>A0A0A2TF37_9BACI</name>
<dbReference type="InterPro" id="IPR011008">
    <property type="entry name" value="Dimeric_a/b-barrel"/>
</dbReference>
<comment type="caution">
    <text evidence="2">The sequence shown here is derived from an EMBL/GenBank/DDBJ whole genome shotgun (WGS) entry which is preliminary data.</text>
</comment>
<dbReference type="AlphaFoldDB" id="A0A0A2TF37"/>